<feature type="transmembrane region" description="Helical" evidence="13">
    <location>
        <begin position="56"/>
        <end position="76"/>
    </location>
</feature>
<keyword evidence="3" id="KW-0171">Cobalt transport</keyword>
<evidence type="ECO:0000256" key="9">
    <source>
        <dbReference type="ARBA" id="ARBA00023065"/>
    </source>
</evidence>
<evidence type="ECO:0000256" key="7">
    <source>
        <dbReference type="ARBA" id="ARBA00022692"/>
    </source>
</evidence>
<feature type="transmembrane region" description="Helical" evidence="13">
    <location>
        <begin position="222"/>
        <end position="244"/>
    </location>
</feature>
<keyword evidence="8 13" id="KW-1133">Transmembrane helix</keyword>
<comment type="function">
    <text evidence="1">Efflux system for nickel and cobalt.</text>
</comment>
<keyword evidence="5" id="KW-1003">Cell membrane</keyword>
<name>A0A8J7M756_9RHOB</name>
<sequence length="320" mass="31777">MRLTAALVVVALTAAGVALWLSGAGAEVAYWAARQQRAFQDVIAAAVTKLRSGDGAALWTLIGACAAYGVVHAVGPGHGKVLIGGAGIASSGTARRLMGLALISSLAQAATAIVLVYGGFLVFEMTASRAVGTVDDLLAPASAAAVGLIGLWLAWRGLRGLVAARPVQVRDGDAPHHHHEAGRGHGHHHAHAHDHGPGCGCGHAHAPSPEAVEAMQGWRDGAAIVAGIALRPCTGAVIVLVLAWRFGVPLAGIAAVVAMGLGTAAVVVAVAAASVGVRRSALTATGRGSRAARYAAPALQIAGGAFIAAMSGAMLAASLV</sequence>
<evidence type="ECO:0000256" key="13">
    <source>
        <dbReference type="RuleBase" id="RU362101"/>
    </source>
</evidence>
<feature type="transmembrane region" description="Helical" evidence="13">
    <location>
        <begin position="298"/>
        <end position="319"/>
    </location>
</feature>
<evidence type="ECO:0000256" key="6">
    <source>
        <dbReference type="ARBA" id="ARBA00022596"/>
    </source>
</evidence>
<evidence type="ECO:0000256" key="1">
    <source>
        <dbReference type="ARBA" id="ARBA00002510"/>
    </source>
</evidence>
<dbReference type="RefSeq" id="WP_200608396.1">
    <property type="nucleotide sequence ID" value="NZ_JAEHHL010000002.1"/>
</dbReference>
<dbReference type="GO" id="GO:0010045">
    <property type="term" value="P:response to nickel cation"/>
    <property type="evidence" value="ECO:0007669"/>
    <property type="project" value="TreeGrafter"/>
</dbReference>
<keyword evidence="12" id="KW-0170">Cobalt</keyword>
<keyword evidence="4 13" id="KW-0813">Transport</keyword>
<organism evidence="15 16">
    <name type="scientific">Thermohalobaculum xanthum</name>
    <dbReference type="NCBI Taxonomy" id="2753746"/>
    <lineage>
        <taxon>Bacteria</taxon>
        <taxon>Pseudomonadati</taxon>
        <taxon>Pseudomonadota</taxon>
        <taxon>Alphaproteobacteria</taxon>
        <taxon>Rhodobacterales</taxon>
        <taxon>Paracoccaceae</taxon>
        <taxon>Thermohalobaculum</taxon>
    </lineage>
</organism>
<dbReference type="Proteomes" id="UP000655420">
    <property type="component" value="Unassembled WGS sequence"/>
</dbReference>
<feature type="transmembrane region" description="Helical" evidence="13">
    <location>
        <begin position="250"/>
        <end position="277"/>
    </location>
</feature>
<gene>
    <name evidence="15" type="ORF">H0I76_06260</name>
</gene>
<keyword evidence="9" id="KW-0406">Ion transport</keyword>
<comment type="similarity">
    <text evidence="13">Belongs to the NiCoT transporter (TC 2.A.52) family.</text>
</comment>
<evidence type="ECO:0000256" key="12">
    <source>
        <dbReference type="ARBA" id="ARBA00023285"/>
    </source>
</evidence>
<dbReference type="InterPro" id="IPR011541">
    <property type="entry name" value="Ni/Co_transpt_high_affinity"/>
</dbReference>
<keyword evidence="11 13" id="KW-0472">Membrane</keyword>
<dbReference type="GO" id="GO:0032025">
    <property type="term" value="P:response to cobalt ion"/>
    <property type="evidence" value="ECO:0007669"/>
    <property type="project" value="TreeGrafter"/>
</dbReference>
<keyword evidence="6" id="KW-0533">Nickel</keyword>
<dbReference type="GO" id="GO:0006824">
    <property type="term" value="P:cobalt ion transport"/>
    <property type="evidence" value="ECO:0007669"/>
    <property type="project" value="UniProtKB-KW"/>
</dbReference>
<proteinExistence type="inferred from homology"/>
<feature type="transmembrane region" description="Helical" evidence="13">
    <location>
        <begin position="97"/>
        <end position="117"/>
    </location>
</feature>
<evidence type="ECO:0000256" key="3">
    <source>
        <dbReference type="ARBA" id="ARBA00022426"/>
    </source>
</evidence>
<dbReference type="PANTHER" id="PTHR40659:SF1">
    <property type="entry name" value="NICKEL_COBALT EFFLUX SYSTEM RCNA"/>
    <property type="match status" value="1"/>
</dbReference>
<evidence type="ECO:0000313" key="15">
    <source>
        <dbReference type="EMBL" id="MBK0398784.1"/>
    </source>
</evidence>
<protein>
    <recommendedName>
        <fullName evidence="13">Nickel/cobalt efflux system</fullName>
    </recommendedName>
</protein>
<dbReference type="GO" id="GO:0046583">
    <property type="term" value="F:monoatomic cation efflux transmembrane transporter activity"/>
    <property type="evidence" value="ECO:0007669"/>
    <property type="project" value="TreeGrafter"/>
</dbReference>
<evidence type="ECO:0000256" key="11">
    <source>
        <dbReference type="ARBA" id="ARBA00023136"/>
    </source>
</evidence>
<dbReference type="GO" id="GO:0005886">
    <property type="term" value="C:plasma membrane"/>
    <property type="evidence" value="ECO:0007669"/>
    <property type="project" value="UniProtKB-SubCell"/>
</dbReference>
<comment type="caution">
    <text evidence="15">The sequence shown here is derived from an EMBL/GenBank/DDBJ whole genome shotgun (WGS) entry which is preliminary data.</text>
</comment>
<evidence type="ECO:0000256" key="10">
    <source>
        <dbReference type="ARBA" id="ARBA00023112"/>
    </source>
</evidence>
<dbReference type="PANTHER" id="PTHR40659">
    <property type="entry name" value="NICKEL/COBALT EFFLUX SYSTEM RCNA"/>
    <property type="match status" value="1"/>
</dbReference>
<keyword evidence="10" id="KW-0921">Nickel transport</keyword>
<dbReference type="GO" id="GO:0015099">
    <property type="term" value="F:nickel cation transmembrane transporter activity"/>
    <property type="evidence" value="ECO:0007669"/>
    <property type="project" value="UniProtKB-UniRule"/>
</dbReference>
<feature type="region of interest" description="Disordered" evidence="14">
    <location>
        <begin position="172"/>
        <end position="203"/>
    </location>
</feature>
<keyword evidence="7 13" id="KW-0812">Transmembrane</keyword>
<feature type="compositionally biased region" description="Basic residues" evidence="14">
    <location>
        <begin position="176"/>
        <end position="192"/>
    </location>
</feature>
<evidence type="ECO:0000256" key="4">
    <source>
        <dbReference type="ARBA" id="ARBA00022448"/>
    </source>
</evidence>
<evidence type="ECO:0000256" key="2">
    <source>
        <dbReference type="ARBA" id="ARBA00004651"/>
    </source>
</evidence>
<evidence type="ECO:0000256" key="8">
    <source>
        <dbReference type="ARBA" id="ARBA00022989"/>
    </source>
</evidence>
<evidence type="ECO:0000313" key="16">
    <source>
        <dbReference type="Proteomes" id="UP000655420"/>
    </source>
</evidence>
<comment type="subcellular location">
    <subcellularLocation>
        <location evidence="2 13">Cell membrane</location>
        <topology evidence="2 13">Multi-pass membrane protein</topology>
    </subcellularLocation>
</comment>
<dbReference type="AlphaFoldDB" id="A0A8J7M756"/>
<dbReference type="Pfam" id="PF03824">
    <property type="entry name" value="NicO"/>
    <property type="match status" value="1"/>
</dbReference>
<evidence type="ECO:0000256" key="14">
    <source>
        <dbReference type="SAM" id="MobiDB-lite"/>
    </source>
</evidence>
<evidence type="ECO:0000256" key="5">
    <source>
        <dbReference type="ARBA" id="ARBA00022475"/>
    </source>
</evidence>
<accession>A0A8J7M756</accession>
<dbReference type="EMBL" id="JAEHHL010000002">
    <property type="protein sequence ID" value="MBK0398784.1"/>
    <property type="molecule type" value="Genomic_DNA"/>
</dbReference>
<dbReference type="InterPro" id="IPR051224">
    <property type="entry name" value="NiCoT_RcnA"/>
</dbReference>
<keyword evidence="16" id="KW-1185">Reference proteome</keyword>
<reference evidence="15" key="1">
    <citation type="submission" date="2020-12" db="EMBL/GenBank/DDBJ databases">
        <title>Bacterial taxonomy.</title>
        <authorList>
            <person name="Pan X."/>
        </authorList>
    </citation>
    <scope>NUCLEOTIDE SEQUENCE</scope>
    <source>
        <strain evidence="15">M0105</strain>
    </source>
</reference>
<feature type="transmembrane region" description="Helical" evidence="13">
    <location>
        <begin position="137"/>
        <end position="155"/>
    </location>
</feature>